<protein>
    <submittedName>
        <fullName evidence="1">Uncharacterized protein</fullName>
    </submittedName>
</protein>
<evidence type="ECO:0000313" key="2">
    <source>
        <dbReference type="Proteomes" id="UP000834106"/>
    </source>
</evidence>
<dbReference type="PANTHER" id="PTHR31116:SF29">
    <property type="entry name" value="DNA GLYCOSYLASE SUPERFAMILY PROTEIN"/>
    <property type="match status" value="1"/>
</dbReference>
<evidence type="ECO:0000313" key="1">
    <source>
        <dbReference type="EMBL" id="CAI9761824.1"/>
    </source>
</evidence>
<proteinExistence type="predicted"/>
<reference evidence="1" key="1">
    <citation type="submission" date="2023-05" db="EMBL/GenBank/DDBJ databases">
        <authorList>
            <person name="Huff M."/>
        </authorList>
    </citation>
    <scope>NUCLEOTIDE SEQUENCE</scope>
</reference>
<dbReference type="SUPFAM" id="SSF48150">
    <property type="entry name" value="DNA-glycosylase"/>
    <property type="match status" value="1"/>
</dbReference>
<organism evidence="1 2">
    <name type="scientific">Fraxinus pennsylvanica</name>
    <dbReference type="NCBI Taxonomy" id="56036"/>
    <lineage>
        <taxon>Eukaryota</taxon>
        <taxon>Viridiplantae</taxon>
        <taxon>Streptophyta</taxon>
        <taxon>Embryophyta</taxon>
        <taxon>Tracheophyta</taxon>
        <taxon>Spermatophyta</taxon>
        <taxon>Magnoliopsida</taxon>
        <taxon>eudicotyledons</taxon>
        <taxon>Gunneridae</taxon>
        <taxon>Pentapetalae</taxon>
        <taxon>asterids</taxon>
        <taxon>lamiids</taxon>
        <taxon>Lamiales</taxon>
        <taxon>Oleaceae</taxon>
        <taxon>Oleeae</taxon>
        <taxon>Fraxinus</taxon>
    </lineage>
</organism>
<keyword evidence="2" id="KW-1185">Reference proteome</keyword>
<dbReference type="InterPro" id="IPR005019">
    <property type="entry name" value="Adenine_glyco"/>
</dbReference>
<dbReference type="Proteomes" id="UP000834106">
    <property type="component" value="Chromosome 5"/>
</dbReference>
<sequence>MSKHYSTKHDVEKNRTDSSTPLDQKILSALRLIVQPERREVPVAQIIRQPSASPTEEGGIRRCNWITNTSGKLFELLAMSWMLMDFYWTEILKRREFLRYSSAGFDPKNVSKMEEKEILEMASNEELTLAESRVRCIVDNAKCVTKASFF</sequence>
<gene>
    <name evidence="1" type="ORF">FPE_LOCUS9254</name>
</gene>
<dbReference type="Pfam" id="PF03352">
    <property type="entry name" value="Adenine_glyco"/>
    <property type="match status" value="1"/>
</dbReference>
<dbReference type="GO" id="GO:0008725">
    <property type="term" value="F:DNA-3-methyladenine glycosylase activity"/>
    <property type="evidence" value="ECO:0007669"/>
    <property type="project" value="InterPro"/>
</dbReference>
<name>A0AAD1Z2X9_9LAMI</name>
<dbReference type="EMBL" id="OU503040">
    <property type="protein sequence ID" value="CAI9761824.1"/>
    <property type="molecule type" value="Genomic_DNA"/>
</dbReference>
<dbReference type="PANTHER" id="PTHR31116">
    <property type="entry name" value="OS04G0501200 PROTEIN"/>
    <property type="match status" value="1"/>
</dbReference>
<dbReference type="GO" id="GO:0006284">
    <property type="term" value="P:base-excision repair"/>
    <property type="evidence" value="ECO:0007669"/>
    <property type="project" value="InterPro"/>
</dbReference>
<dbReference type="AlphaFoldDB" id="A0AAD1Z2X9"/>
<accession>A0AAD1Z2X9</accession>
<dbReference type="InterPro" id="IPR011257">
    <property type="entry name" value="DNA_glycosylase"/>
</dbReference>
<dbReference type="Gene3D" id="1.10.340.30">
    <property type="entry name" value="Hypothetical protein, domain 2"/>
    <property type="match status" value="1"/>
</dbReference>